<evidence type="ECO:0000313" key="2">
    <source>
        <dbReference type="EMBL" id="KAK3783928.1"/>
    </source>
</evidence>
<feature type="region of interest" description="Disordered" evidence="1">
    <location>
        <begin position="115"/>
        <end position="181"/>
    </location>
</feature>
<reference evidence="2" key="1">
    <citation type="journal article" date="2023" name="G3 (Bethesda)">
        <title>A reference genome for the long-term kleptoplast-retaining sea slug Elysia crispata morphotype clarki.</title>
        <authorList>
            <person name="Eastman K.E."/>
            <person name="Pendleton A.L."/>
            <person name="Shaikh M.A."/>
            <person name="Suttiyut T."/>
            <person name="Ogas R."/>
            <person name="Tomko P."/>
            <person name="Gavelis G."/>
            <person name="Widhalm J.R."/>
            <person name="Wisecaver J.H."/>
        </authorList>
    </citation>
    <scope>NUCLEOTIDE SEQUENCE</scope>
    <source>
        <strain evidence="2">ECLA1</strain>
    </source>
</reference>
<feature type="compositionally biased region" description="Polar residues" evidence="1">
    <location>
        <begin position="55"/>
        <end position="72"/>
    </location>
</feature>
<comment type="caution">
    <text evidence="2">The sequence shown here is derived from an EMBL/GenBank/DDBJ whole genome shotgun (WGS) entry which is preliminary data.</text>
</comment>
<accession>A0AAE1DWB4</accession>
<sequence length="181" mass="19530">MAQLAGHHTWLSVAENTRGLANIGAAGWTDGRVSGPVKSADEKRACAEIENVPNMNRSSTDLHTSAGVTQTATDKDISSARKRNIVELAHQAVPGLRSQNFHSKLQTNILYSRNRTARASSARASIYQARQARERESPQPGRVSNTSTPFPGPQSVLGECAQATARDGNKTTSRDRPHFLG</sequence>
<evidence type="ECO:0000256" key="1">
    <source>
        <dbReference type="SAM" id="MobiDB-lite"/>
    </source>
</evidence>
<evidence type="ECO:0000313" key="3">
    <source>
        <dbReference type="Proteomes" id="UP001283361"/>
    </source>
</evidence>
<keyword evidence="3" id="KW-1185">Reference proteome</keyword>
<proteinExistence type="predicted"/>
<dbReference type="Proteomes" id="UP001283361">
    <property type="component" value="Unassembled WGS sequence"/>
</dbReference>
<dbReference type="AlphaFoldDB" id="A0AAE1DWB4"/>
<feature type="region of interest" description="Disordered" evidence="1">
    <location>
        <begin position="55"/>
        <end position="76"/>
    </location>
</feature>
<dbReference type="EMBL" id="JAWDGP010002325">
    <property type="protein sequence ID" value="KAK3783928.1"/>
    <property type="molecule type" value="Genomic_DNA"/>
</dbReference>
<feature type="compositionally biased region" description="Low complexity" evidence="1">
    <location>
        <begin position="115"/>
        <end position="130"/>
    </location>
</feature>
<name>A0AAE1DWB4_9GAST</name>
<feature type="compositionally biased region" description="Basic and acidic residues" evidence="1">
    <location>
        <begin position="167"/>
        <end position="181"/>
    </location>
</feature>
<gene>
    <name evidence="2" type="ORF">RRG08_049063</name>
</gene>
<protein>
    <submittedName>
        <fullName evidence="2">Uncharacterized protein</fullName>
    </submittedName>
</protein>
<organism evidence="2 3">
    <name type="scientific">Elysia crispata</name>
    <name type="common">lettuce slug</name>
    <dbReference type="NCBI Taxonomy" id="231223"/>
    <lineage>
        <taxon>Eukaryota</taxon>
        <taxon>Metazoa</taxon>
        <taxon>Spiralia</taxon>
        <taxon>Lophotrochozoa</taxon>
        <taxon>Mollusca</taxon>
        <taxon>Gastropoda</taxon>
        <taxon>Heterobranchia</taxon>
        <taxon>Euthyneura</taxon>
        <taxon>Panpulmonata</taxon>
        <taxon>Sacoglossa</taxon>
        <taxon>Placobranchoidea</taxon>
        <taxon>Plakobranchidae</taxon>
        <taxon>Elysia</taxon>
    </lineage>
</organism>